<evidence type="ECO:0000256" key="6">
    <source>
        <dbReference type="ARBA" id="ARBA00022837"/>
    </source>
</evidence>
<dbReference type="InterPro" id="IPR050314">
    <property type="entry name" value="Glycosyl_Hydrlase_18"/>
</dbReference>
<evidence type="ECO:0000256" key="3">
    <source>
        <dbReference type="ARBA" id="ARBA00022729"/>
    </source>
</evidence>
<evidence type="ECO:0000256" key="8">
    <source>
        <dbReference type="ARBA" id="ARBA00023295"/>
    </source>
</evidence>
<dbReference type="GO" id="GO:0006032">
    <property type="term" value="P:chitin catabolic process"/>
    <property type="evidence" value="ECO:0007669"/>
    <property type="project" value="UniProtKB-KW"/>
</dbReference>
<dbReference type="GO" id="GO:0008843">
    <property type="term" value="F:endochitinase activity"/>
    <property type="evidence" value="ECO:0007669"/>
    <property type="project" value="UniProtKB-EC"/>
</dbReference>
<keyword evidence="7" id="KW-0624">Polysaccharide degradation</keyword>
<dbReference type="RefSeq" id="WP_200312500.1">
    <property type="nucleotide sequence ID" value="NZ_JAENIM010000045.1"/>
</dbReference>
<dbReference type="InterPro" id="IPR038081">
    <property type="entry name" value="CalX-like_sf"/>
</dbReference>
<reference evidence="12" key="1">
    <citation type="submission" date="2021-01" db="EMBL/GenBank/DDBJ databases">
        <title>Modified the classification status of verrucomicrobia.</title>
        <authorList>
            <person name="Feng X."/>
        </authorList>
    </citation>
    <scope>NUCLEOTIDE SEQUENCE</scope>
    <source>
        <strain evidence="12">_KCTC 22039</strain>
    </source>
</reference>
<dbReference type="Gene3D" id="3.10.50.10">
    <property type="match status" value="1"/>
</dbReference>
<feature type="signal peptide" evidence="10">
    <location>
        <begin position="1"/>
        <end position="33"/>
    </location>
</feature>
<dbReference type="SUPFAM" id="SSF141072">
    <property type="entry name" value="CalX-like"/>
    <property type="match status" value="1"/>
</dbReference>
<dbReference type="Pfam" id="PF03160">
    <property type="entry name" value="Calx-beta"/>
    <property type="match status" value="1"/>
</dbReference>
<accession>A0A8J7SLP5</accession>
<proteinExistence type="predicted"/>
<dbReference type="SMART" id="SM00237">
    <property type="entry name" value="Calx_beta"/>
    <property type="match status" value="1"/>
</dbReference>
<dbReference type="SUPFAM" id="SSF51445">
    <property type="entry name" value="(Trans)glycosidases"/>
    <property type="match status" value="1"/>
</dbReference>
<evidence type="ECO:0000256" key="10">
    <source>
        <dbReference type="SAM" id="SignalP"/>
    </source>
</evidence>
<dbReference type="GO" id="GO:0005975">
    <property type="term" value="P:carbohydrate metabolic process"/>
    <property type="evidence" value="ECO:0007669"/>
    <property type="project" value="InterPro"/>
</dbReference>
<dbReference type="PROSITE" id="PS51910">
    <property type="entry name" value="GH18_2"/>
    <property type="match status" value="1"/>
</dbReference>
<dbReference type="InterPro" id="IPR001579">
    <property type="entry name" value="Glyco_hydro_18_chit_AS"/>
</dbReference>
<comment type="caution">
    <text evidence="12">The sequence shown here is derived from an EMBL/GenBank/DDBJ whole genome shotgun (WGS) entry which is preliminary data.</text>
</comment>
<protein>
    <recommendedName>
        <fullName evidence="2">chitinase</fullName>
        <ecNumber evidence="2">3.2.1.14</ecNumber>
    </recommendedName>
</protein>
<dbReference type="InterPro" id="IPR001223">
    <property type="entry name" value="Glyco_hydro18_cat"/>
</dbReference>
<dbReference type="Gene3D" id="3.20.20.80">
    <property type="entry name" value="Glycosidases"/>
    <property type="match status" value="1"/>
</dbReference>
<evidence type="ECO:0000256" key="2">
    <source>
        <dbReference type="ARBA" id="ARBA00012729"/>
    </source>
</evidence>
<dbReference type="InterPro" id="IPR011583">
    <property type="entry name" value="Chitinase_II/V-like_cat"/>
</dbReference>
<dbReference type="SUPFAM" id="SSF54556">
    <property type="entry name" value="Chitinase insertion domain"/>
    <property type="match status" value="1"/>
</dbReference>
<evidence type="ECO:0000256" key="9">
    <source>
        <dbReference type="RuleBase" id="RU000489"/>
    </source>
</evidence>
<dbReference type="Proteomes" id="UP000624703">
    <property type="component" value="Unassembled WGS sequence"/>
</dbReference>
<evidence type="ECO:0000256" key="4">
    <source>
        <dbReference type="ARBA" id="ARBA00022737"/>
    </source>
</evidence>
<feature type="chain" id="PRO_5035311277" description="chitinase" evidence="10">
    <location>
        <begin position="34"/>
        <end position="780"/>
    </location>
</feature>
<dbReference type="PANTHER" id="PTHR11177">
    <property type="entry name" value="CHITINASE"/>
    <property type="match status" value="1"/>
</dbReference>
<dbReference type="Pfam" id="PF00704">
    <property type="entry name" value="Glyco_hydro_18"/>
    <property type="match status" value="1"/>
</dbReference>
<evidence type="ECO:0000256" key="7">
    <source>
        <dbReference type="ARBA" id="ARBA00023024"/>
    </source>
</evidence>
<dbReference type="InterPro" id="IPR003644">
    <property type="entry name" value="Calx_beta"/>
</dbReference>
<keyword evidence="4" id="KW-0677">Repeat</keyword>
<dbReference type="PANTHER" id="PTHR11177:SF317">
    <property type="entry name" value="CHITINASE 12-RELATED"/>
    <property type="match status" value="1"/>
</dbReference>
<evidence type="ECO:0000256" key="1">
    <source>
        <dbReference type="ARBA" id="ARBA00000822"/>
    </source>
</evidence>
<comment type="catalytic activity">
    <reaction evidence="1">
        <text>Random endo-hydrolysis of N-acetyl-beta-D-glucosaminide (1-&gt;4)-beta-linkages in chitin and chitodextrins.</text>
        <dbReference type="EC" id="3.2.1.14"/>
    </reaction>
</comment>
<name>A0A8J7SLP5_9BACT</name>
<feature type="domain" description="GH18" evidence="11">
    <location>
        <begin position="48"/>
        <end position="506"/>
    </location>
</feature>
<keyword evidence="8 9" id="KW-0326">Glycosidase</keyword>
<dbReference type="InterPro" id="IPR029070">
    <property type="entry name" value="Chitinase_insertion_sf"/>
</dbReference>
<evidence type="ECO:0000256" key="5">
    <source>
        <dbReference type="ARBA" id="ARBA00022801"/>
    </source>
</evidence>
<sequence>MRRVIKSKITLGKSLSIATVAGCLALSNHQALAQSDSGASHTTANHQKQIIGYLPQWDAWKGDSYQLSAAGIYNQLNIDYSQYTMLNFSFFGVAKDGSLHSADLRNKDIYQDGAVQEPGELLMTDIYSSWDYWILYGEQKPIWYLDEALRAEGYDDDGTGGWVNETLGTSGSFPLQGTDPNGPKGLLELCQEKGVKCMASIGGWSMSKHFPEMAADETMRAKFIADCVELIDMGFDGIDIDWEYPGEFSGMNFIGSNADYENFAILMEEIRAAIGPDKLITAAFAAQGNKLAGFDWPRLSQSMDYFNMMTYDFHGGWDDTAGHNSPLFSYPNQAWGPMSWNDTVTALAEAGAPLEKVTMGAAFYGRGVTTVGQAAVHAPTVKVSKFIQPDGNIMTAADYTNWAVADGTPNYSLIVKSTSSWATGWDEDAKVPYKTNNNAFLSYDDERSIGLKAKLVADNELGGVIIWTAFGDIFEGPINGGSDKLPYCPTSDAPLVNTINSVLAGQAVPGELADNAFISVAANNVGISSSESTQLVFNVSLSAPLAGQASIDFTTQNGTAIAGTHYVASSGTLVFAAGETKKTIAIDIPANQLDAPVSFSIELENPQLASIASSTATATLYQASASASDTLGWTRHYTEQANASNTTYAEWKSNHGIVSDSEAVGSSGLAPVLVFLAGLTPADDTSKLVNASIQNLTVDGQTGDYFVVELDVSEYSQQVEYRIESSSDLSSWAAGPDQMVLHHSSQSNGLFHALWRSAAPVSDHDSNSLFLRLAARLVND</sequence>
<dbReference type="SMART" id="SM00636">
    <property type="entry name" value="Glyco_18"/>
    <property type="match status" value="1"/>
</dbReference>
<keyword evidence="7" id="KW-0119">Carbohydrate metabolism</keyword>
<dbReference type="GO" id="GO:0008061">
    <property type="term" value="F:chitin binding"/>
    <property type="evidence" value="ECO:0007669"/>
    <property type="project" value="InterPro"/>
</dbReference>
<dbReference type="InterPro" id="IPR017853">
    <property type="entry name" value="GH"/>
</dbReference>
<dbReference type="EMBL" id="JAENIM010000045">
    <property type="protein sequence ID" value="MBK1792491.1"/>
    <property type="molecule type" value="Genomic_DNA"/>
</dbReference>
<dbReference type="GO" id="GO:0016020">
    <property type="term" value="C:membrane"/>
    <property type="evidence" value="ECO:0007669"/>
    <property type="project" value="InterPro"/>
</dbReference>
<evidence type="ECO:0000313" key="13">
    <source>
        <dbReference type="Proteomes" id="UP000624703"/>
    </source>
</evidence>
<organism evidence="12 13">
    <name type="scientific">Persicirhabdus sediminis</name>
    <dbReference type="NCBI Taxonomy" id="454144"/>
    <lineage>
        <taxon>Bacteria</taxon>
        <taxon>Pseudomonadati</taxon>
        <taxon>Verrucomicrobiota</taxon>
        <taxon>Verrucomicrobiia</taxon>
        <taxon>Verrucomicrobiales</taxon>
        <taxon>Verrucomicrobiaceae</taxon>
        <taxon>Persicirhabdus</taxon>
    </lineage>
</organism>
<dbReference type="AlphaFoldDB" id="A0A8J7SLP5"/>
<keyword evidence="6" id="KW-0106">Calcium</keyword>
<dbReference type="GO" id="GO:0007154">
    <property type="term" value="P:cell communication"/>
    <property type="evidence" value="ECO:0007669"/>
    <property type="project" value="InterPro"/>
</dbReference>
<keyword evidence="13" id="KW-1185">Reference proteome</keyword>
<gene>
    <name evidence="12" type="ORF">JIN82_15105</name>
</gene>
<evidence type="ECO:0000313" key="12">
    <source>
        <dbReference type="EMBL" id="MBK1792491.1"/>
    </source>
</evidence>
<dbReference type="PROSITE" id="PS01095">
    <property type="entry name" value="GH18_1"/>
    <property type="match status" value="1"/>
</dbReference>
<dbReference type="GO" id="GO:0005576">
    <property type="term" value="C:extracellular region"/>
    <property type="evidence" value="ECO:0007669"/>
    <property type="project" value="TreeGrafter"/>
</dbReference>
<evidence type="ECO:0000259" key="11">
    <source>
        <dbReference type="PROSITE" id="PS51910"/>
    </source>
</evidence>
<keyword evidence="3 10" id="KW-0732">Signal</keyword>
<keyword evidence="5 9" id="KW-0378">Hydrolase</keyword>
<dbReference type="EC" id="3.2.1.14" evidence="2"/>
<dbReference type="Gene3D" id="2.60.40.2030">
    <property type="match status" value="1"/>
</dbReference>
<keyword evidence="7" id="KW-0146">Chitin degradation</keyword>